<feature type="domain" description="AB hydrolase-1" evidence="1">
    <location>
        <begin position="29"/>
        <end position="294"/>
    </location>
</feature>
<dbReference type="InterPro" id="IPR000073">
    <property type="entry name" value="AB_hydrolase_1"/>
</dbReference>
<proteinExistence type="predicted"/>
<dbReference type="GO" id="GO:0016020">
    <property type="term" value="C:membrane"/>
    <property type="evidence" value="ECO:0007669"/>
    <property type="project" value="TreeGrafter"/>
</dbReference>
<name>A0A812SZT3_SYMPI</name>
<reference evidence="2" key="1">
    <citation type="submission" date="2021-02" db="EMBL/GenBank/DDBJ databases">
        <authorList>
            <person name="Dougan E. K."/>
            <person name="Rhodes N."/>
            <person name="Thang M."/>
            <person name="Chan C."/>
        </authorList>
    </citation>
    <scope>NUCLEOTIDE SEQUENCE</scope>
</reference>
<dbReference type="Gene3D" id="3.40.50.1820">
    <property type="entry name" value="alpha/beta hydrolase"/>
    <property type="match status" value="1"/>
</dbReference>
<feature type="non-terminal residue" evidence="2">
    <location>
        <position position="1"/>
    </location>
</feature>
<comment type="caution">
    <text evidence="2">The sequence shown here is derived from an EMBL/GenBank/DDBJ whole genome shotgun (WGS) entry which is preliminary data.</text>
</comment>
<organism evidence="2 3">
    <name type="scientific">Symbiodinium pilosum</name>
    <name type="common">Dinoflagellate</name>
    <dbReference type="NCBI Taxonomy" id="2952"/>
    <lineage>
        <taxon>Eukaryota</taxon>
        <taxon>Sar</taxon>
        <taxon>Alveolata</taxon>
        <taxon>Dinophyceae</taxon>
        <taxon>Suessiales</taxon>
        <taxon>Symbiodiniaceae</taxon>
        <taxon>Symbiodinium</taxon>
    </lineage>
</organism>
<dbReference type="InterPro" id="IPR029058">
    <property type="entry name" value="AB_hydrolase_fold"/>
</dbReference>
<evidence type="ECO:0000259" key="1">
    <source>
        <dbReference type="Pfam" id="PF12697"/>
    </source>
</evidence>
<evidence type="ECO:0000313" key="2">
    <source>
        <dbReference type="EMBL" id="CAE7511497.1"/>
    </source>
</evidence>
<dbReference type="PANTHER" id="PTHR43798">
    <property type="entry name" value="MONOACYLGLYCEROL LIPASE"/>
    <property type="match status" value="1"/>
</dbReference>
<dbReference type="Pfam" id="PF12697">
    <property type="entry name" value="Abhydrolase_6"/>
    <property type="match status" value="1"/>
</dbReference>
<accession>A0A812SZT3</accession>
<dbReference type="InterPro" id="IPR050266">
    <property type="entry name" value="AB_hydrolase_sf"/>
</dbReference>
<keyword evidence="3" id="KW-1185">Reference proteome</keyword>
<dbReference type="Proteomes" id="UP000649617">
    <property type="component" value="Unassembled WGS sequence"/>
</dbReference>
<gene>
    <name evidence="2" type="primary">MGLL</name>
    <name evidence="2" type="ORF">SPIL2461_LOCUS13311</name>
</gene>
<dbReference type="SUPFAM" id="SSF53474">
    <property type="entry name" value="alpha/beta-Hydrolases"/>
    <property type="match status" value="1"/>
</dbReference>
<dbReference type="PANTHER" id="PTHR43798:SF33">
    <property type="entry name" value="HYDROLASE, PUTATIVE (AFU_ORTHOLOGUE AFUA_2G14860)-RELATED"/>
    <property type="match status" value="1"/>
</dbReference>
<dbReference type="EMBL" id="CAJNIZ010028890">
    <property type="protein sequence ID" value="CAE7511497.1"/>
    <property type="molecule type" value="Genomic_DNA"/>
</dbReference>
<sequence>EFFLDFRHEGGLRHRFLQWGNNVAEGHLIFCLHAASLCSGVWAPVASRLAPESVVVACDLRGHGESDAPEESAQYSWHVFGEDFIRMVRSISKLYGRCPTACVTHSFAGDTALIGLAARPSKMKLLMLDPVLADAEGATTGAQRLAKGTRRLGEKEIAGFDSQEAVGEGLERVLRAALARPSLHPEAKAAFAAFGSYNDNGRWRLLCRRENEAEVYANRIALVDYLSAREVPVEVQLVLASKRRAKPEDQESALLRDRQQADRVVAHCLPGSSVHPAEGVGHFLVLEDPAFVAKMVRNLVSQS</sequence>
<evidence type="ECO:0000313" key="3">
    <source>
        <dbReference type="Proteomes" id="UP000649617"/>
    </source>
</evidence>
<dbReference type="AlphaFoldDB" id="A0A812SZT3"/>
<dbReference type="OrthoDB" id="412966at2759"/>
<protein>
    <submittedName>
        <fullName evidence="2">MGLL protein</fullName>
    </submittedName>
</protein>